<organism evidence="3 4">
    <name type="scientific">Facklamia miroungae</name>
    <dbReference type="NCBI Taxonomy" id="120956"/>
    <lineage>
        <taxon>Bacteria</taxon>
        <taxon>Bacillati</taxon>
        <taxon>Bacillota</taxon>
        <taxon>Bacilli</taxon>
        <taxon>Lactobacillales</taxon>
        <taxon>Aerococcaceae</taxon>
        <taxon>Facklamia</taxon>
    </lineage>
</organism>
<accession>A0A1G7UIA9</accession>
<reference evidence="3 4" key="1">
    <citation type="submission" date="2016-10" db="EMBL/GenBank/DDBJ databases">
        <authorList>
            <person name="de Groot N.N."/>
        </authorList>
    </citation>
    <scope>NUCLEOTIDE SEQUENCE [LARGE SCALE GENOMIC DNA]</scope>
    <source>
        <strain evidence="3 4">ATCC BAA-466</strain>
    </source>
</reference>
<keyword evidence="2" id="KW-0810">Translation regulation</keyword>
<evidence type="ECO:0000256" key="2">
    <source>
        <dbReference type="HAMAP-Rule" id="MF_01477"/>
    </source>
</evidence>
<dbReference type="RefSeq" id="WP_090290338.1">
    <property type="nucleotide sequence ID" value="NZ_FNCK01000010.1"/>
</dbReference>
<dbReference type="GO" id="GO:0017148">
    <property type="term" value="P:negative regulation of translation"/>
    <property type="evidence" value="ECO:0007669"/>
    <property type="project" value="UniProtKB-UniRule"/>
</dbReference>
<comment type="subunit">
    <text evidence="2">Interacts with ribosomal protein uL14 (rplN).</text>
</comment>
<keyword evidence="4" id="KW-1185">Reference proteome</keyword>
<evidence type="ECO:0000313" key="4">
    <source>
        <dbReference type="Proteomes" id="UP000199708"/>
    </source>
</evidence>
<name>A0A1G7UIA9_9LACT</name>
<evidence type="ECO:0000313" key="3">
    <source>
        <dbReference type="EMBL" id="SDG47286.1"/>
    </source>
</evidence>
<dbReference type="InterPro" id="IPR004394">
    <property type="entry name" value="Iojap/RsfS/C7orf30"/>
</dbReference>
<dbReference type="STRING" id="120956.SAMN05421791_11030"/>
<dbReference type="HAMAP" id="MF_01477">
    <property type="entry name" value="Iojap_RsfS"/>
    <property type="match status" value="1"/>
</dbReference>
<evidence type="ECO:0000256" key="1">
    <source>
        <dbReference type="ARBA" id="ARBA00010574"/>
    </source>
</evidence>
<dbReference type="PANTHER" id="PTHR21043:SF0">
    <property type="entry name" value="MITOCHONDRIAL ASSEMBLY OF RIBOSOMAL LARGE SUBUNIT PROTEIN 1"/>
    <property type="match status" value="1"/>
</dbReference>
<dbReference type="OrthoDB" id="9793681at2"/>
<comment type="similarity">
    <text evidence="1 2">Belongs to the Iojap/RsfS family.</text>
</comment>
<dbReference type="PANTHER" id="PTHR21043">
    <property type="entry name" value="IOJAP SUPERFAMILY ORTHOLOG"/>
    <property type="match status" value="1"/>
</dbReference>
<keyword evidence="2" id="KW-0678">Repressor</keyword>
<dbReference type="AlphaFoldDB" id="A0A1G7UIA9"/>
<dbReference type="NCBIfam" id="TIGR00090">
    <property type="entry name" value="rsfS_iojap_ybeB"/>
    <property type="match status" value="1"/>
</dbReference>
<protein>
    <recommendedName>
        <fullName evidence="2">Ribosomal silencing factor RsfS</fullName>
    </recommendedName>
</protein>
<dbReference type="GO" id="GO:0005737">
    <property type="term" value="C:cytoplasm"/>
    <property type="evidence" value="ECO:0007669"/>
    <property type="project" value="UniProtKB-SubCell"/>
</dbReference>
<dbReference type="SUPFAM" id="SSF81301">
    <property type="entry name" value="Nucleotidyltransferase"/>
    <property type="match status" value="1"/>
</dbReference>
<dbReference type="EMBL" id="FNCK01000010">
    <property type="protein sequence ID" value="SDG47286.1"/>
    <property type="molecule type" value="Genomic_DNA"/>
</dbReference>
<dbReference type="Pfam" id="PF02410">
    <property type="entry name" value="RsfS"/>
    <property type="match status" value="1"/>
</dbReference>
<dbReference type="Gene3D" id="3.30.460.10">
    <property type="entry name" value="Beta Polymerase, domain 2"/>
    <property type="match status" value="1"/>
</dbReference>
<comment type="subcellular location">
    <subcellularLocation>
        <location evidence="2">Cytoplasm</location>
    </subcellularLocation>
</comment>
<proteinExistence type="inferred from homology"/>
<sequence>MTLSSKEKLEVIVKAADDRMGQDIMALDVSEMTPLAEYFVIMHAKNDRQLNAIVDEIIEKCHQAKINIKGSEGKDGGRWILIDIYEIVVHVFHYEERSHYNLEKIWRDAPLVDISEWVNP</sequence>
<dbReference type="InterPro" id="IPR043519">
    <property type="entry name" value="NT_sf"/>
</dbReference>
<comment type="function">
    <text evidence="2">Functions as a ribosomal silencing factor. Interacts with ribosomal protein uL14 (rplN), blocking formation of intersubunit bridge B8. Prevents association of the 30S and 50S ribosomal subunits and the formation of functional ribosomes, thus repressing translation.</text>
</comment>
<dbReference type="GO" id="GO:0090071">
    <property type="term" value="P:negative regulation of ribosome biogenesis"/>
    <property type="evidence" value="ECO:0007669"/>
    <property type="project" value="UniProtKB-UniRule"/>
</dbReference>
<gene>
    <name evidence="2" type="primary">rsfS</name>
    <name evidence="3" type="ORF">SAMN05421791_11030</name>
</gene>
<dbReference type="GO" id="GO:0043023">
    <property type="term" value="F:ribosomal large subunit binding"/>
    <property type="evidence" value="ECO:0007669"/>
    <property type="project" value="TreeGrafter"/>
</dbReference>
<keyword evidence="2" id="KW-0963">Cytoplasm</keyword>
<dbReference type="Proteomes" id="UP000199708">
    <property type="component" value="Unassembled WGS sequence"/>
</dbReference>
<dbReference type="GO" id="GO:0042256">
    <property type="term" value="P:cytosolic ribosome assembly"/>
    <property type="evidence" value="ECO:0007669"/>
    <property type="project" value="UniProtKB-UniRule"/>
</dbReference>